<feature type="transmembrane region" description="Helical" evidence="1">
    <location>
        <begin position="364"/>
        <end position="380"/>
    </location>
</feature>
<evidence type="ECO:0000256" key="1">
    <source>
        <dbReference type="SAM" id="Phobius"/>
    </source>
</evidence>
<dbReference type="Proteomes" id="UP000600307">
    <property type="component" value="Unassembled WGS sequence"/>
</dbReference>
<keyword evidence="3" id="KW-1185">Reference proteome</keyword>
<keyword evidence="1" id="KW-0812">Transmembrane</keyword>
<feature type="transmembrane region" description="Helical" evidence="1">
    <location>
        <begin position="52"/>
        <end position="70"/>
    </location>
</feature>
<feature type="transmembrane region" description="Helical" evidence="1">
    <location>
        <begin position="229"/>
        <end position="249"/>
    </location>
</feature>
<dbReference type="RefSeq" id="WP_195817428.1">
    <property type="nucleotide sequence ID" value="NZ_JADOBH010000002.1"/>
</dbReference>
<keyword evidence="1" id="KW-0472">Membrane</keyword>
<feature type="transmembrane region" description="Helical" evidence="1">
    <location>
        <begin position="189"/>
        <end position="208"/>
    </location>
</feature>
<feature type="transmembrane region" description="Helical" evidence="1">
    <location>
        <begin position="20"/>
        <end position="37"/>
    </location>
</feature>
<evidence type="ECO:0000313" key="3">
    <source>
        <dbReference type="Proteomes" id="UP000600307"/>
    </source>
</evidence>
<organism evidence="2 3">
    <name type="scientific">Rahnella victoriana</name>
    <dbReference type="NCBI Taxonomy" id="1510570"/>
    <lineage>
        <taxon>Bacteria</taxon>
        <taxon>Pseudomonadati</taxon>
        <taxon>Pseudomonadota</taxon>
        <taxon>Gammaproteobacteria</taxon>
        <taxon>Enterobacterales</taxon>
        <taxon>Yersiniaceae</taxon>
        <taxon>Rahnella</taxon>
    </lineage>
</organism>
<feature type="transmembrane region" description="Helical" evidence="1">
    <location>
        <begin position="255"/>
        <end position="277"/>
    </location>
</feature>
<protein>
    <submittedName>
        <fullName evidence="2">DUF4153 domain-containing protein</fullName>
    </submittedName>
</protein>
<dbReference type="Pfam" id="PF13687">
    <property type="entry name" value="DUF4153"/>
    <property type="match status" value="1"/>
</dbReference>
<feature type="transmembrane region" description="Helical" evidence="1">
    <location>
        <begin position="77"/>
        <end position="95"/>
    </location>
</feature>
<feature type="transmembrane region" description="Helical" evidence="1">
    <location>
        <begin position="326"/>
        <end position="344"/>
    </location>
</feature>
<name>A0ABS0DSS2_9GAMM</name>
<keyword evidence="1" id="KW-1133">Transmembrane helix</keyword>
<reference evidence="2 3" key="1">
    <citation type="submission" date="2020-11" db="EMBL/GenBank/DDBJ databases">
        <title>Taxonomic investigation of Rahnella spp.</title>
        <authorList>
            <person name="Lee S.D."/>
        </authorList>
    </citation>
    <scope>NUCLEOTIDE SEQUENCE [LARGE SCALE GENOMIC DNA]</scope>
    <source>
        <strain evidence="2 3">SAP-10</strain>
    </source>
</reference>
<comment type="caution">
    <text evidence="2">The sequence shown here is derived from an EMBL/GenBank/DDBJ whole genome shotgun (WGS) entry which is preliminary data.</text>
</comment>
<proteinExistence type="predicted"/>
<feature type="transmembrane region" description="Helical" evidence="1">
    <location>
        <begin position="289"/>
        <end position="311"/>
    </location>
</feature>
<sequence>MSQFNRAGRAMPHLPVPARWVIFAICLLQGLLLHYFFSDLAPVGFASFSHNIYGQTMALTLPVLISLSVTHLNDRRFWGGMALLTLLLAGMAAWAKSNISGTTTDSVMMPFNLSLVLLVFFVLPWLQVQAFPAESRYRYANLSACYSQNTLCALLTLLMMLLAIGVMALCAALFRVIGIEYFHELFFDTPLFMNLVYGVLLGISIITCRTQPALMNTTRNVIRFILKGLLPLVAFVALIFLFALPFTGLTVLSQAWSAASLLTTMALSILLLVNVVRETDHAEKPYPRAIRLLVNAAILLLPVYAALALYATGLRVSQYGWTPQRLWAVLVIIVTLVAALCYSFSVIDKRPDWLPRITQFNKPLSLLVVILLIAANSPLLDPYRISVNSQIARLDSGKTLAKDVDLKMLRFDTGRRGNEALVKLQQHPAFTGDPRLLVILKNMISQTSRWGAYSDKDSAALTKSYRVEDAKKMIVLAKGATSPDDGWWNTLPQLEQYTNTLRDCLSLHGACIINTLDLNGDKQKEIFLCNTLDSASANCRIYVRHDAKWAQAGELYLYDDKEKPALNAALRNGEVKPVPRKWADIQINGKRRVIHYNLSEE</sequence>
<feature type="transmembrane region" description="Helical" evidence="1">
    <location>
        <begin position="107"/>
        <end position="128"/>
    </location>
</feature>
<dbReference type="InterPro" id="IPR025291">
    <property type="entry name" value="DUF4153"/>
</dbReference>
<feature type="transmembrane region" description="Helical" evidence="1">
    <location>
        <begin position="149"/>
        <end position="177"/>
    </location>
</feature>
<evidence type="ECO:0000313" key="2">
    <source>
        <dbReference type="EMBL" id="MBF7956670.1"/>
    </source>
</evidence>
<dbReference type="EMBL" id="JADOBH010000002">
    <property type="protein sequence ID" value="MBF7956670.1"/>
    <property type="molecule type" value="Genomic_DNA"/>
</dbReference>
<gene>
    <name evidence="2" type="ORF">IV431_13985</name>
</gene>
<accession>A0ABS0DSS2</accession>